<feature type="binding site" evidence="4">
    <location>
        <position position="235"/>
    </location>
    <ligand>
        <name>3-dehydroquinate</name>
        <dbReference type="ChEBI" id="CHEBI:32364"/>
    </ligand>
</feature>
<comment type="caution">
    <text evidence="4">Lacks conserved residue(s) required for the propagation of feature annotation.</text>
</comment>
<comment type="catalytic activity">
    <reaction evidence="1 4">
        <text>3-dehydroquinate = 3-dehydroshikimate + H2O</text>
        <dbReference type="Rhea" id="RHEA:21096"/>
        <dbReference type="ChEBI" id="CHEBI:15377"/>
        <dbReference type="ChEBI" id="CHEBI:16630"/>
        <dbReference type="ChEBI" id="CHEBI:32364"/>
        <dbReference type="EC" id="4.2.1.10"/>
    </reaction>
</comment>
<dbReference type="UniPathway" id="UPA00053">
    <property type="reaction ID" value="UER00086"/>
</dbReference>
<dbReference type="Pfam" id="PF01487">
    <property type="entry name" value="DHquinase_I"/>
    <property type="match status" value="1"/>
</dbReference>
<dbReference type="EMBL" id="AMXF01000011">
    <property type="protein sequence ID" value="ENO98476.1"/>
    <property type="molecule type" value="Genomic_DNA"/>
</dbReference>
<evidence type="ECO:0000256" key="3">
    <source>
        <dbReference type="ARBA" id="ARBA00023270"/>
    </source>
</evidence>
<dbReference type="Proteomes" id="UP000013047">
    <property type="component" value="Unassembled WGS sequence"/>
</dbReference>
<proteinExistence type="inferred from homology"/>
<feature type="active site" description="Proton donor/acceptor" evidence="4">
    <location>
        <position position="147"/>
    </location>
</feature>
<dbReference type="PANTHER" id="PTHR43699:SF1">
    <property type="entry name" value="3-DEHYDROQUINATE DEHYDRATASE"/>
    <property type="match status" value="1"/>
</dbReference>
<evidence type="ECO:0000313" key="6">
    <source>
        <dbReference type="Proteomes" id="UP000013047"/>
    </source>
</evidence>
<comment type="similarity">
    <text evidence="4">Belongs to the type-I 3-dehydroquinase family.</text>
</comment>
<sequence>MKHPLVLDPAGRKPGGETPLICTPLIGRSKERLLGELATILRKKPDMLEWRVDCFDAVADTAAVLDAAVALRAAAAGLPMIFTCRSAGEGGQPTALDEAGVVALLEAVCEGGLAECIDFELGNSPAHVRRVREFSRKADVSLILSYHQTSYTPGQEFLIDRFLEAEHLGADVAMVQVRPRDRADVLRLLAATSEADAKTRIPLICSAIGPLGSVSRMVGGLFGSCLTFAVGEHSSAPGQIPVGDLVSVFDVIRRARGGEMF</sequence>
<comment type="subunit">
    <text evidence="4">Homodimer.</text>
</comment>
<feature type="binding site" evidence="4">
    <location>
        <position position="85"/>
    </location>
    <ligand>
        <name>3-dehydroquinate</name>
        <dbReference type="ChEBI" id="CHEBI:32364"/>
    </ligand>
</feature>
<dbReference type="GO" id="GO:0008652">
    <property type="term" value="P:amino acid biosynthetic process"/>
    <property type="evidence" value="ECO:0007669"/>
    <property type="project" value="UniProtKB-KW"/>
</dbReference>
<feature type="binding site" evidence="4">
    <location>
        <position position="239"/>
    </location>
    <ligand>
        <name>3-dehydroquinate</name>
        <dbReference type="ChEBI" id="CHEBI:32364"/>
    </ligand>
</feature>
<evidence type="ECO:0000256" key="1">
    <source>
        <dbReference type="ARBA" id="ARBA00001864"/>
    </source>
</evidence>
<accession>N6YW54</accession>
<comment type="caution">
    <text evidence="5">The sequence shown here is derived from an EMBL/GenBank/DDBJ whole genome shotgun (WGS) entry which is preliminary data.</text>
</comment>
<dbReference type="PANTHER" id="PTHR43699">
    <property type="entry name" value="3-DEHYDROQUINATE DEHYDRATASE"/>
    <property type="match status" value="1"/>
</dbReference>
<protein>
    <recommendedName>
        <fullName evidence="4">3-dehydroquinate dehydratase</fullName>
        <shortName evidence="4">3-dehydroquinase</shortName>
        <ecNumber evidence="4">4.2.1.10</ecNumber>
    </recommendedName>
    <alternativeName>
        <fullName evidence="4">Type I DHQase</fullName>
    </alternativeName>
    <alternativeName>
        <fullName evidence="4">Type I dehydroquinase</fullName>
        <shortName evidence="4">DHQ1</shortName>
    </alternativeName>
</protein>
<organism evidence="5 6">
    <name type="scientific">Thauera phenylacetica B4P</name>
    <dbReference type="NCBI Taxonomy" id="1234382"/>
    <lineage>
        <taxon>Bacteria</taxon>
        <taxon>Pseudomonadati</taxon>
        <taxon>Pseudomonadota</taxon>
        <taxon>Betaproteobacteria</taxon>
        <taxon>Rhodocyclales</taxon>
        <taxon>Zoogloeaceae</taxon>
        <taxon>Thauera</taxon>
    </lineage>
</organism>
<keyword evidence="6" id="KW-1185">Reference proteome</keyword>
<keyword evidence="4" id="KW-0028">Amino-acid biosynthesis</keyword>
<dbReference type="InterPro" id="IPR001381">
    <property type="entry name" value="DHquinase_I"/>
</dbReference>
<dbReference type="InterPro" id="IPR013785">
    <property type="entry name" value="Aldolase_TIM"/>
</dbReference>
<keyword evidence="2 4" id="KW-0456">Lyase</keyword>
<dbReference type="GO" id="GO:0003855">
    <property type="term" value="F:3-dehydroquinate dehydratase activity"/>
    <property type="evidence" value="ECO:0007669"/>
    <property type="project" value="UniProtKB-UniRule"/>
</dbReference>
<evidence type="ECO:0000256" key="2">
    <source>
        <dbReference type="ARBA" id="ARBA00023239"/>
    </source>
</evidence>
<dbReference type="NCBIfam" id="TIGR01093">
    <property type="entry name" value="aroD"/>
    <property type="match status" value="1"/>
</dbReference>
<comment type="function">
    <text evidence="4">Involved in the third step of the chorismate pathway, which leads to the biosynthesis of aromatic amino acids. Catalyzes the cis-dehydration of 3-dehydroquinate (DHQ) and introduces the first double bond of the aromatic ring to yield 3-dehydroshikimate.</text>
</comment>
<dbReference type="GO" id="GO:0009073">
    <property type="term" value="P:aromatic amino acid family biosynthetic process"/>
    <property type="evidence" value="ECO:0007669"/>
    <property type="project" value="UniProtKB-KW"/>
</dbReference>
<dbReference type="GO" id="GO:0046279">
    <property type="term" value="P:3,4-dihydroxybenzoate biosynthetic process"/>
    <property type="evidence" value="ECO:0007669"/>
    <property type="project" value="TreeGrafter"/>
</dbReference>
<gene>
    <name evidence="4 5" type="primary">aroD</name>
    <name evidence="5" type="ORF">C667_03508</name>
</gene>
<dbReference type="CDD" id="cd00502">
    <property type="entry name" value="DHQase_I"/>
    <property type="match status" value="1"/>
</dbReference>
<evidence type="ECO:0000313" key="5">
    <source>
        <dbReference type="EMBL" id="ENO98476.1"/>
    </source>
</evidence>
<comment type="pathway">
    <text evidence="4">Metabolic intermediate biosynthesis; chorismate biosynthesis; chorismate from D-erythrose 4-phosphate and phosphoenolpyruvate: step 3/7.</text>
</comment>
<keyword evidence="3 4" id="KW-0704">Schiff base</keyword>
<dbReference type="AlphaFoldDB" id="N6YW54"/>
<name>N6YW54_9RHOO</name>
<dbReference type="FunFam" id="3.20.20.70:FF:000047">
    <property type="entry name" value="3-dehydroquinate dehydratase"/>
    <property type="match status" value="1"/>
</dbReference>
<dbReference type="OrthoDB" id="9813659at2"/>
<dbReference type="RefSeq" id="WP_004357026.1">
    <property type="nucleotide sequence ID" value="NZ_AMXF01000011.1"/>
</dbReference>
<keyword evidence="4" id="KW-0057">Aromatic amino acid biosynthesis</keyword>
<dbReference type="HAMAP" id="MF_00214">
    <property type="entry name" value="AroD"/>
    <property type="match status" value="1"/>
</dbReference>
<dbReference type="EC" id="4.2.1.10" evidence="4"/>
<dbReference type="Gene3D" id="3.20.20.70">
    <property type="entry name" value="Aldolase class I"/>
    <property type="match status" value="1"/>
</dbReference>
<dbReference type="GO" id="GO:0009423">
    <property type="term" value="P:chorismate biosynthetic process"/>
    <property type="evidence" value="ECO:0007669"/>
    <property type="project" value="UniProtKB-UniRule"/>
</dbReference>
<evidence type="ECO:0000256" key="4">
    <source>
        <dbReference type="HAMAP-Rule" id="MF_00214"/>
    </source>
</evidence>
<dbReference type="SUPFAM" id="SSF51569">
    <property type="entry name" value="Aldolase"/>
    <property type="match status" value="1"/>
</dbReference>
<dbReference type="InterPro" id="IPR050146">
    <property type="entry name" value="Type-I_3-dehydroquinase"/>
</dbReference>
<feature type="binding site" evidence="4">
    <location>
        <begin position="49"/>
        <end position="51"/>
    </location>
    <ligand>
        <name>3-dehydroquinate</name>
        <dbReference type="ChEBI" id="CHEBI:32364"/>
    </ligand>
</feature>
<feature type="binding site" evidence="4">
    <location>
        <position position="216"/>
    </location>
    <ligand>
        <name>3-dehydroquinate</name>
        <dbReference type="ChEBI" id="CHEBI:32364"/>
    </ligand>
</feature>
<reference evidence="5 6" key="1">
    <citation type="submission" date="2012-09" db="EMBL/GenBank/DDBJ databases">
        <title>Draft Genome Sequences of 6 Strains from Genus Thauera.</title>
        <authorList>
            <person name="Liu B."/>
            <person name="Shapleigh J.P."/>
            <person name="Frostegard A.H."/>
        </authorList>
    </citation>
    <scope>NUCLEOTIDE SEQUENCE [LARGE SCALE GENOMIC DNA]</scope>
    <source>
        <strain evidence="5 6">B4P</strain>
    </source>
</reference>